<evidence type="ECO:0000313" key="8">
    <source>
        <dbReference type="EMBL" id="KAF2228222.1"/>
    </source>
</evidence>
<dbReference type="GO" id="GO:0005634">
    <property type="term" value="C:nucleus"/>
    <property type="evidence" value="ECO:0007669"/>
    <property type="project" value="UniProtKB-SubCell"/>
</dbReference>
<keyword evidence="3" id="KW-0238">DNA-binding</keyword>
<proteinExistence type="predicted"/>
<dbReference type="InterPro" id="IPR011598">
    <property type="entry name" value="bHLH_dom"/>
</dbReference>
<evidence type="ECO:0000256" key="3">
    <source>
        <dbReference type="ARBA" id="ARBA00023125"/>
    </source>
</evidence>
<accession>A0A6A6GR56</accession>
<dbReference type="Gene3D" id="4.10.280.10">
    <property type="entry name" value="Helix-loop-helix DNA-binding domain"/>
    <property type="match status" value="1"/>
</dbReference>
<gene>
    <name evidence="8" type="ORF">BDZ85DRAFT_13299</name>
</gene>
<feature type="compositionally biased region" description="Polar residues" evidence="6">
    <location>
        <begin position="346"/>
        <end position="361"/>
    </location>
</feature>
<dbReference type="AlphaFoldDB" id="A0A6A6GR56"/>
<dbReference type="GO" id="GO:0046983">
    <property type="term" value="F:protein dimerization activity"/>
    <property type="evidence" value="ECO:0007669"/>
    <property type="project" value="InterPro"/>
</dbReference>
<dbReference type="InterPro" id="IPR036638">
    <property type="entry name" value="HLH_DNA-bd_sf"/>
</dbReference>
<sequence>MAQEGGRTMPFGYDFRQDLSHIPPQPPPSGPPLLTAEQGSMMENFFDNPNLNFDVNDFNTMAFNGNPDIPVWPELFGEQEGILAAHYNMSTMSSPVEHRPQSRQEQPIVRQEPSMTHPQQSYHTQHRREYEQAQNSGAPQTSDNDCSNLDEGRLGASALVNLFHEARGSMMPRRQSEISSGNPTGSASFNYHVLSAERYTPTTNAAIQGLHMPTHANSLNNFTSPGNFYGGGAITSHGGLGQAIPSSLQFNTDMNFTHPTRGSHFGYIPASHTPTDEQRALAHMTYSGDYSPAANHTNSNNSSSSLMAPPAHTNGTPVRPLVQRINTGSATTPSMDEQAAKRRRTQSFPQATTQPPQSSLKTPIKQEVTSPAAESSASTPSASQSDSPRPGRSPKSSSKRRTSTTGPSAAATASAAKRAKLSDAQRKENHIQSEKRRRAEMKKGYDQLDRLVPSLKAGTLSKAQVLQHTVVFLEAVLSGNDIAEARLAELEARTNNHHRPNSAYTG</sequence>
<feature type="compositionally biased region" description="Polar residues" evidence="6">
    <location>
        <begin position="113"/>
        <end position="123"/>
    </location>
</feature>
<organism evidence="8 9">
    <name type="scientific">Elsinoe ampelina</name>
    <dbReference type="NCBI Taxonomy" id="302913"/>
    <lineage>
        <taxon>Eukaryota</taxon>
        <taxon>Fungi</taxon>
        <taxon>Dikarya</taxon>
        <taxon>Ascomycota</taxon>
        <taxon>Pezizomycotina</taxon>
        <taxon>Dothideomycetes</taxon>
        <taxon>Dothideomycetidae</taxon>
        <taxon>Myriangiales</taxon>
        <taxon>Elsinoaceae</taxon>
        <taxon>Elsinoe</taxon>
    </lineage>
</organism>
<evidence type="ECO:0000256" key="5">
    <source>
        <dbReference type="ARBA" id="ARBA00023242"/>
    </source>
</evidence>
<evidence type="ECO:0000259" key="7">
    <source>
        <dbReference type="PROSITE" id="PS50888"/>
    </source>
</evidence>
<dbReference type="CDD" id="cd11404">
    <property type="entry name" value="bHLHzip_Mlx_like"/>
    <property type="match status" value="1"/>
</dbReference>
<reference evidence="9" key="1">
    <citation type="journal article" date="2020" name="Stud. Mycol.">
        <title>101 Dothideomycetes genomes: A test case for predicting lifestyles and emergence of pathogens.</title>
        <authorList>
            <person name="Haridas S."/>
            <person name="Albert R."/>
            <person name="Binder M."/>
            <person name="Bloem J."/>
            <person name="LaButti K."/>
            <person name="Salamov A."/>
            <person name="Andreopoulos B."/>
            <person name="Baker S."/>
            <person name="Barry K."/>
            <person name="Bills G."/>
            <person name="Bluhm B."/>
            <person name="Cannon C."/>
            <person name="Castanera R."/>
            <person name="Culley D."/>
            <person name="Daum C."/>
            <person name="Ezra D."/>
            <person name="Gonzalez J."/>
            <person name="Henrissat B."/>
            <person name="Kuo A."/>
            <person name="Liang C."/>
            <person name="Lipzen A."/>
            <person name="Lutzoni F."/>
            <person name="Magnuson J."/>
            <person name="Mondo S."/>
            <person name="Nolan M."/>
            <person name="Ohm R."/>
            <person name="Pangilinan J."/>
            <person name="Park H.-J."/>
            <person name="Ramirez L."/>
            <person name="Alfaro M."/>
            <person name="Sun H."/>
            <person name="Tritt A."/>
            <person name="Yoshinaga Y."/>
            <person name="Zwiers L.-H."/>
            <person name="Turgeon B."/>
            <person name="Goodwin S."/>
            <person name="Spatafora J."/>
            <person name="Crous P."/>
            <person name="Grigoriev I."/>
        </authorList>
    </citation>
    <scope>NUCLEOTIDE SEQUENCE [LARGE SCALE GENOMIC DNA]</scope>
    <source>
        <strain evidence="9">CECT 20119</strain>
    </source>
</reference>
<name>A0A6A6GR56_9PEZI</name>
<comment type="subcellular location">
    <subcellularLocation>
        <location evidence="1">Nucleus</location>
    </subcellularLocation>
</comment>
<dbReference type="SUPFAM" id="SSF47459">
    <property type="entry name" value="HLH, helix-loop-helix DNA-binding domain"/>
    <property type="match status" value="1"/>
</dbReference>
<evidence type="ECO:0000256" key="4">
    <source>
        <dbReference type="ARBA" id="ARBA00023163"/>
    </source>
</evidence>
<dbReference type="SMART" id="SM00353">
    <property type="entry name" value="HLH"/>
    <property type="match status" value="1"/>
</dbReference>
<protein>
    <recommendedName>
        <fullName evidence="7">BHLH domain-containing protein</fullName>
    </recommendedName>
</protein>
<dbReference type="GO" id="GO:0000981">
    <property type="term" value="F:DNA-binding transcription factor activity, RNA polymerase II-specific"/>
    <property type="evidence" value="ECO:0007669"/>
    <property type="project" value="TreeGrafter"/>
</dbReference>
<feature type="region of interest" description="Disordered" evidence="6">
    <location>
        <begin position="93"/>
        <end position="150"/>
    </location>
</feature>
<feature type="compositionally biased region" description="Polar residues" evidence="6">
    <location>
        <begin position="324"/>
        <end position="335"/>
    </location>
</feature>
<evidence type="ECO:0000256" key="6">
    <source>
        <dbReference type="SAM" id="MobiDB-lite"/>
    </source>
</evidence>
<dbReference type="PANTHER" id="PTHR15741">
    <property type="entry name" value="BASIC HELIX-LOOP-HELIX ZIP TRANSCRIPTION FACTOR"/>
    <property type="match status" value="1"/>
</dbReference>
<keyword evidence="2" id="KW-0805">Transcription regulation</keyword>
<feature type="compositionally biased region" description="Basic and acidic residues" evidence="6">
    <location>
        <begin position="420"/>
        <end position="434"/>
    </location>
</feature>
<feature type="compositionally biased region" description="Low complexity" evidence="6">
    <location>
        <begin position="403"/>
        <end position="416"/>
    </location>
</feature>
<keyword evidence="5" id="KW-0539">Nucleus</keyword>
<feature type="region of interest" description="Disordered" evidence="6">
    <location>
        <begin position="288"/>
        <end position="444"/>
    </location>
</feature>
<feature type="compositionally biased region" description="Low complexity" evidence="6">
    <location>
        <begin position="370"/>
        <end position="396"/>
    </location>
</feature>
<dbReference type="OrthoDB" id="5778525at2759"/>
<keyword evidence="4" id="KW-0804">Transcription</keyword>
<evidence type="ECO:0000256" key="1">
    <source>
        <dbReference type="ARBA" id="ARBA00004123"/>
    </source>
</evidence>
<dbReference type="PROSITE" id="PS50888">
    <property type="entry name" value="BHLH"/>
    <property type="match status" value="1"/>
</dbReference>
<evidence type="ECO:0000313" key="9">
    <source>
        <dbReference type="Proteomes" id="UP000799538"/>
    </source>
</evidence>
<keyword evidence="9" id="KW-1185">Reference proteome</keyword>
<dbReference type="PANTHER" id="PTHR15741:SF27">
    <property type="entry name" value="TRANSCRIPTION FACTOR AP-4"/>
    <property type="match status" value="1"/>
</dbReference>
<dbReference type="Pfam" id="PF00010">
    <property type="entry name" value="HLH"/>
    <property type="match status" value="1"/>
</dbReference>
<dbReference type="EMBL" id="ML992501">
    <property type="protein sequence ID" value="KAF2228222.1"/>
    <property type="molecule type" value="Genomic_DNA"/>
</dbReference>
<dbReference type="GO" id="GO:0000978">
    <property type="term" value="F:RNA polymerase II cis-regulatory region sequence-specific DNA binding"/>
    <property type="evidence" value="ECO:0007669"/>
    <property type="project" value="TreeGrafter"/>
</dbReference>
<dbReference type="InterPro" id="IPR052207">
    <property type="entry name" value="Max-like/E-box_TFs"/>
</dbReference>
<dbReference type="Proteomes" id="UP000799538">
    <property type="component" value="Unassembled WGS sequence"/>
</dbReference>
<evidence type="ECO:0000256" key="2">
    <source>
        <dbReference type="ARBA" id="ARBA00023015"/>
    </source>
</evidence>
<feature type="domain" description="BHLH" evidence="7">
    <location>
        <begin position="425"/>
        <end position="476"/>
    </location>
</feature>
<feature type="compositionally biased region" description="Polar residues" evidence="6">
    <location>
        <begin position="132"/>
        <end position="147"/>
    </location>
</feature>